<feature type="compositionally biased region" description="Low complexity" evidence="1">
    <location>
        <begin position="31"/>
        <end position="52"/>
    </location>
</feature>
<proteinExistence type="predicted"/>
<dbReference type="Proteomes" id="UP000241890">
    <property type="component" value="Unassembled WGS sequence"/>
</dbReference>
<dbReference type="EMBL" id="BEYU01000149">
    <property type="protein sequence ID" value="GBG33243.1"/>
    <property type="molecule type" value="Genomic_DNA"/>
</dbReference>
<feature type="compositionally biased region" description="Basic and acidic residues" evidence="1">
    <location>
        <begin position="10"/>
        <end position="28"/>
    </location>
</feature>
<comment type="caution">
    <text evidence="2">The sequence shown here is derived from an EMBL/GenBank/DDBJ whole genome shotgun (WGS) entry which is preliminary data.</text>
</comment>
<gene>
    <name evidence="2" type="ORF">FCC1311_094672</name>
</gene>
<name>A0A2R5GX33_9STRA</name>
<protein>
    <submittedName>
        <fullName evidence="2">Uncharacterized protein</fullName>
    </submittedName>
</protein>
<sequence>MKSCVPSAEESARTLETKHEEQRIKSEMDDASSSEGGSDSGSDTSNEGGSDSSKGRFSDVEKAILFDIIRQDGRILHEFLHQTKARTHGGKGWMHEIGDRFNQRAPNKRRLDAVRHHLLLRKSSSGLQDEFSQVHHLLNHAVYCGRRDTCTKCLLLDRYRVQQGLARCGLPKCIACDESLPHVNDVYDAEALRLQISTRLAARRDSPRALHEPKQQSQPQQYPPQPHVSPTQSPRTRHLFGFPSTSLPISQTGPSFAMPGMSVESEKQYQHQQPSHFSGIPRPLFAATPGVSAQYPENNMGFALGLHPTHSLRLLQQMSLAKQGPPPMLATPASVPSIPKRPAKRSADFISASPGPTTFSKSAELPLSLRLALLQQLNSSIEGSFPTSKWTPTSTFEDHCSQAAPLRKRACLEKFCVPGPATSLEALARQLSRPLTTTL</sequence>
<feature type="compositionally biased region" description="Polar residues" evidence="1">
    <location>
        <begin position="243"/>
        <end position="254"/>
    </location>
</feature>
<feature type="compositionally biased region" description="Basic and acidic residues" evidence="1">
    <location>
        <begin position="203"/>
        <end position="214"/>
    </location>
</feature>
<keyword evidence="3" id="KW-1185">Reference proteome</keyword>
<organism evidence="2 3">
    <name type="scientific">Hondaea fermentalgiana</name>
    <dbReference type="NCBI Taxonomy" id="2315210"/>
    <lineage>
        <taxon>Eukaryota</taxon>
        <taxon>Sar</taxon>
        <taxon>Stramenopiles</taxon>
        <taxon>Bigyra</taxon>
        <taxon>Labyrinthulomycetes</taxon>
        <taxon>Thraustochytrida</taxon>
        <taxon>Thraustochytriidae</taxon>
        <taxon>Hondaea</taxon>
    </lineage>
</organism>
<dbReference type="InParanoid" id="A0A2R5GX33"/>
<dbReference type="AlphaFoldDB" id="A0A2R5GX33"/>
<evidence type="ECO:0000313" key="3">
    <source>
        <dbReference type="Proteomes" id="UP000241890"/>
    </source>
</evidence>
<evidence type="ECO:0000256" key="1">
    <source>
        <dbReference type="SAM" id="MobiDB-lite"/>
    </source>
</evidence>
<feature type="region of interest" description="Disordered" evidence="1">
    <location>
        <begin position="1"/>
        <end position="55"/>
    </location>
</feature>
<evidence type="ECO:0000313" key="2">
    <source>
        <dbReference type="EMBL" id="GBG33243.1"/>
    </source>
</evidence>
<feature type="region of interest" description="Disordered" evidence="1">
    <location>
        <begin position="203"/>
        <end position="276"/>
    </location>
</feature>
<accession>A0A2R5GX33</accession>
<reference evidence="2 3" key="1">
    <citation type="submission" date="2017-12" db="EMBL/GenBank/DDBJ databases">
        <title>Sequencing, de novo assembly and annotation of complete genome of a new Thraustochytrid species, strain FCC1311.</title>
        <authorList>
            <person name="Sedici K."/>
            <person name="Godart F."/>
            <person name="Aiese Cigliano R."/>
            <person name="Sanseverino W."/>
            <person name="Barakat M."/>
            <person name="Ortet P."/>
            <person name="Marechal E."/>
            <person name="Cagnac O."/>
            <person name="Amato A."/>
        </authorList>
    </citation>
    <scope>NUCLEOTIDE SEQUENCE [LARGE SCALE GENOMIC DNA]</scope>
</reference>